<name>A0A0S4RAP3_CAMHY</name>
<gene>
    <name evidence="1" type="ORF">ERS686654_00312</name>
</gene>
<evidence type="ECO:0000313" key="1">
    <source>
        <dbReference type="EMBL" id="CUU71148.1"/>
    </source>
</evidence>
<protein>
    <recommendedName>
        <fullName evidence="3">Tail tubular protein B</fullName>
    </recommendedName>
</protein>
<dbReference type="AlphaFoldDB" id="A0A0S4RAP3"/>
<organism evidence="1 2">
    <name type="scientific">Campylobacter hyointestinalis subsp. hyointestinalis</name>
    <dbReference type="NCBI Taxonomy" id="91352"/>
    <lineage>
        <taxon>Bacteria</taxon>
        <taxon>Pseudomonadati</taxon>
        <taxon>Campylobacterota</taxon>
        <taxon>Epsilonproteobacteria</taxon>
        <taxon>Campylobacterales</taxon>
        <taxon>Campylobacteraceae</taxon>
        <taxon>Campylobacter</taxon>
    </lineage>
</organism>
<evidence type="ECO:0000313" key="2">
    <source>
        <dbReference type="Proteomes" id="UP000052237"/>
    </source>
</evidence>
<dbReference type="Pfam" id="PF25675">
    <property type="entry name" value="Phage_nozzle"/>
    <property type="match status" value="2"/>
</dbReference>
<keyword evidence="2" id="KW-1185">Reference proteome</keyword>
<dbReference type="EMBL" id="FAVB01000001">
    <property type="protein sequence ID" value="CUU71148.1"/>
    <property type="molecule type" value="Genomic_DNA"/>
</dbReference>
<accession>A0A0S4RAP3</accession>
<reference evidence="1 2" key="1">
    <citation type="submission" date="2015-11" db="EMBL/GenBank/DDBJ databases">
        <authorList>
            <consortium name="Pathogen Informatics"/>
        </authorList>
    </citation>
    <scope>NUCLEOTIDE SEQUENCE [LARGE SCALE GENOMIC DNA]</scope>
    <source>
        <strain evidence="1 2">006A-0059</strain>
    </source>
</reference>
<dbReference type="RefSeq" id="WP_059434928.1">
    <property type="nucleotide sequence ID" value="NZ_FAVB01000001.1"/>
</dbReference>
<proteinExistence type="predicted"/>
<dbReference type="Proteomes" id="UP000052237">
    <property type="component" value="Unassembled WGS sequence"/>
</dbReference>
<comment type="caution">
    <text evidence="1">The sequence shown here is derived from an EMBL/GenBank/DDBJ whole genome shotgun (WGS) entry which is preliminary data.</text>
</comment>
<dbReference type="InterPro" id="IPR058003">
    <property type="entry name" value="Phage_gp12"/>
</dbReference>
<evidence type="ECO:0008006" key="3">
    <source>
        <dbReference type="Google" id="ProtNLM"/>
    </source>
</evidence>
<sequence>MTNSTNAQTSLVTRHLAGLFNGISQQAPTIRLENQAENQVNGWSSLIDGLCTRPPTRYIATPFSTGADTDLYHSINRDEIERYILKIKQGGEIEVSDSKGIQYPLEYDDKSKEYISSSNPKKELTLTTIADYTFIANKTKIPEVIEADEISQGSAKAILTLTLSLTYRIVNGGGLSQNINTLRNQGYSVEYYSSVADPSGGSDIPQYKVYYSPPLSLSIDGVSVAIISEQVSLSNTMNALIAKINANSAFTCYRVSDSIIRVFKADGSDFKYNVSGASDAYIPLTLVNRLHYDKIAYIYVSKGVAEQNYSVYINGVRKALYTSGNTNNAGTYKTDVIAESLFNQLFNAGYGVDLTGACVKVFMKNGSDFSIEVNDSWGNAALKCFKGQAQAFTDLPGRCFDGAVLKIVGKADENAGGGYWVRYETYTKSGNIAGSGVWKEYREPLLKHNINAATMPQQLVRRQNINKYRSDKNPLGLYFSLEQTAWANRLVGDDDTAPHPSFIGSNINAMFLYGNRLGILSNTSVSLTKTNEFFNFYPSTVTESLDDEPIDLSISDSNVSNLLHAVPSKDDLLLFSANGQFILNSGEEPLTPKTAIITPILNYPSNQHIEPVVQGSVVYFLGKRGDYYTCREYFAQTNTQGLDATVSNSHCPELLKVNGSKGFLGGIPNENIVFIGGLEPTKLFIYKYEWVGNTKEQASWSVWDFYEPIAYACEFDSELYCVMNSGRLVKLSFIRDDSLALDCLREFEPGEAITTLDSFDEAYNAITGGKVEDLSRTYDFKVAVGRPYKFIYEFSPIFLKLDNSQVGSLEVATPLRRVRLYLKGLCDFNLTIKNKRQGKDVVVYKYHTPTTSEKLYEKSFILRGDAKRTGIEIASTSVKPINLQSASFEILANLLVKPI</sequence>